<comment type="caution">
    <text evidence="2">The sequence shown here is derived from an EMBL/GenBank/DDBJ whole genome shotgun (WGS) entry which is preliminary data.</text>
</comment>
<feature type="non-terminal residue" evidence="2">
    <location>
        <position position="223"/>
    </location>
</feature>
<gene>
    <name evidence="2" type="ORF">GSLYS_00003622001</name>
</gene>
<protein>
    <submittedName>
        <fullName evidence="2">Uncharacterized protein</fullName>
    </submittedName>
</protein>
<sequence length="223" mass="25991">FYVYKLFVLISYCYSLIFILINFLKMTKRSKNITQLKESQISVCAACNHLRVICSCRRGAFSSLIKRTRHQWDISKETEYQQSVDDLESDLEDYHFCKKYKHHKDYVPVSRFNTSHLPEDLRHPLVCVWLRACARLVVKLKLRHNKVATGRVSFTPFDEGKSEKCDDVHCDYKTVVGAVHKVHGGITIITNKHVVSSDDEAAVARVHFFYDRKEQTVQFKELG</sequence>
<feature type="transmembrane region" description="Helical" evidence="1">
    <location>
        <begin position="6"/>
        <end position="24"/>
    </location>
</feature>
<reference evidence="2 3" key="1">
    <citation type="submission" date="2024-04" db="EMBL/GenBank/DDBJ databases">
        <authorList>
            <consortium name="Genoscope - CEA"/>
            <person name="William W."/>
        </authorList>
    </citation>
    <scope>NUCLEOTIDE SEQUENCE [LARGE SCALE GENOMIC DNA]</scope>
</reference>
<feature type="non-terminal residue" evidence="2">
    <location>
        <position position="1"/>
    </location>
</feature>
<evidence type="ECO:0000256" key="1">
    <source>
        <dbReference type="SAM" id="Phobius"/>
    </source>
</evidence>
<keyword evidence="1" id="KW-1133">Transmembrane helix</keyword>
<proteinExistence type="predicted"/>
<dbReference type="EMBL" id="CAXITT010000049">
    <property type="protein sequence ID" value="CAL1529467.1"/>
    <property type="molecule type" value="Genomic_DNA"/>
</dbReference>
<dbReference type="AlphaFoldDB" id="A0AAV2H6Y9"/>
<evidence type="ECO:0000313" key="2">
    <source>
        <dbReference type="EMBL" id="CAL1529467.1"/>
    </source>
</evidence>
<keyword evidence="1" id="KW-0472">Membrane</keyword>
<accession>A0AAV2H6Y9</accession>
<keyword evidence="3" id="KW-1185">Reference proteome</keyword>
<name>A0AAV2H6Y9_LYMST</name>
<organism evidence="2 3">
    <name type="scientific">Lymnaea stagnalis</name>
    <name type="common">Great pond snail</name>
    <name type="synonym">Helix stagnalis</name>
    <dbReference type="NCBI Taxonomy" id="6523"/>
    <lineage>
        <taxon>Eukaryota</taxon>
        <taxon>Metazoa</taxon>
        <taxon>Spiralia</taxon>
        <taxon>Lophotrochozoa</taxon>
        <taxon>Mollusca</taxon>
        <taxon>Gastropoda</taxon>
        <taxon>Heterobranchia</taxon>
        <taxon>Euthyneura</taxon>
        <taxon>Panpulmonata</taxon>
        <taxon>Hygrophila</taxon>
        <taxon>Lymnaeoidea</taxon>
        <taxon>Lymnaeidae</taxon>
        <taxon>Lymnaea</taxon>
    </lineage>
</organism>
<evidence type="ECO:0000313" key="3">
    <source>
        <dbReference type="Proteomes" id="UP001497497"/>
    </source>
</evidence>
<dbReference type="Proteomes" id="UP001497497">
    <property type="component" value="Unassembled WGS sequence"/>
</dbReference>
<keyword evidence="1" id="KW-0812">Transmembrane</keyword>